<organism evidence="1 2">
    <name type="scientific">Rhodococcus ruber</name>
    <dbReference type="NCBI Taxonomy" id="1830"/>
    <lineage>
        <taxon>Bacteria</taxon>
        <taxon>Bacillati</taxon>
        <taxon>Actinomycetota</taxon>
        <taxon>Actinomycetes</taxon>
        <taxon>Mycobacteriales</taxon>
        <taxon>Nocardiaceae</taxon>
        <taxon>Rhodococcus</taxon>
    </lineage>
</organism>
<reference evidence="1 2" key="1">
    <citation type="journal article" date="2014" name="Genome Announc.">
        <title>Draft Genome Sequence of Propane- and Butane-Oxidizing Actinobacterium Rhodococcus ruber IEGM 231.</title>
        <authorList>
            <person name="Ivshina I.B."/>
            <person name="Kuyukina M.S."/>
            <person name="Krivoruchko A.V."/>
            <person name="Barbe V."/>
            <person name="Fischer C."/>
        </authorList>
    </citation>
    <scope>NUCLEOTIDE SEQUENCE [LARGE SCALE GENOMIC DNA]</scope>
</reference>
<proteinExistence type="predicted"/>
<gene>
    <name evidence="1" type="ORF">RHRU231_450149</name>
</gene>
<dbReference type="EMBL" id="CCSD01000056">
    <property type="protein sequence ID" value="CDZ88982.1"/>
    <property type="molecule type" value="Genomic_DNA"/>
</dbReference>
<dbReference type="RefSeq" id="WP_269572168.1">
    <property type="nucleotide sequence ID" value="NZ_JAPWIU010000038.1"/>
</dbReference>
<accession>A0A098BLA0</accession>
<name>A0A098BLA0_9NOCA</name>
<protein>
    <submittedName>
        <fullName evidence="1">Uncharacterized protein</fullName>
    </submittedName>
</protein>
<sequence>MNNIDMTLNCPHCNETYWNGGALHDWEVDIMRTSHDSGCSAREKFKRPEPDDVMYPAWSFAPVGSWTLEDDDPRPYGKPRRRSATELGLRAPDRTRATVYAGEILERQSNGRYTLWMDGGRRV</sequence>
<evidence type="ECO:0000313" key="1">
    <source>
        <dbReference type="EMBL" id="CDZ88982.1"/>
    </source>
</evidence>
<evidence type="ECO:0000313" key="2">
    <source>
        <dbReference type="Proteomes" id="UP000042997"/>
    </source>
</evidence>
<dbReference type="Proteomes" id="UP000042997">
    <property type="component" value="Unassembled WGS sequence"/>
</dbReference>
<dbReference type="AlphaFoldDB" id="A0A098BLA0"/>